<evidence type="ECO:0000313" key="3">
    <source>
        <dbReference type="Proteomes" id="UP000678047"/>
    </source>
</evidence>
<dbReference type="Proteomes" id="UP000678047">
    <property type="component" value="Segment"/>
</dbReference>
<name>A0A8A6CCD7_9CAUD</name>
<reference evidence="2 3" key="1">
    <citation type="submission" date="2021-02" db="EMBL/GenBank/DDBJ databases">
        <authorList>
            <person name="Jia K."/>
            <person name="Zhang L."/>
            <person name="Liu Z."/>
        </authorList>
    </citation>
    <scope>NUCLEOTIDE SEQUENCE [LARGE SCALE GENOMIC DNA]</scope>
</reference>
<dbReference type="InterPro" id="IPR011379">
    <property type="entry name" value="MazG-related_GP37"/>
</dbReference>
<accession>A0A8A6CCD7</accession>
<sequence>MNTKPTYGEFVRKLAKSGELITNQLTPEMAHLWHMATGVAGEAGEVLDAVKKSAIYSKPLDVENLIEELGDLEFYMEGIRQTIGVTREEVLKANFEKLSKRFPNLEYSNEAAQKRADKQG</sequence>
<evidence type="ECO:0000313" key="2">
    <source>
        <dbReference type="EMBL" id="QTH79770.1"/>
    </source>
</evidence>
<dbReference type="InterPro" id="IPR004518">
    <property type="entry name" value="MazG-like_dom"/>
</dbReference>
<dbReference type="SUPFAM" id="SSF101386">
    <property type="entry name" value="all-alpha NTP pyrophosphatases"/>
    <property type="match status" value="1"/>
</dbReference>
<feature type="domain" description="NTP pyrophosphohydrolase MazG-like" evidence="1">
    <location>
        <begin position="35"/>
        <end position="104"/>
    </location>
</feature>
<evidence type="ECO:0000259" key="1">
    <source>
        <dbReference type="Pfam" id="PF03819"/>
    </source>
</evidence>
<dbReference type="CDD" id="cd11541">
    <property type="entry name" value="NTP-PPase_u4"/>
    <property type="match status" value="1"/>
</dbReference>
<dbReference type="Pfam" id="PF03819">
    <property type="entry name" value="MazG"/>
    <property type="match status" value="1"/>
</dbReference>
<keyword evidence="3" id="KW-1185">Reference proteome</keyword>
<dbReference type="Gene3D" id="1.10.287.1080">
    <property type="entry name" value="MazG-like"/>
    <property type="match status" value="1"/>
</dbReference>
<organism evidence="2 3">
    <name type="scientific">Aeromonas phage PZL-Ah152</name>
    <dbReference type="NCBI Taxonomy" id="2820393"/>
    <lineage>
        <taxon>Viruses</taxon>
        <taxon>Duplodnaviria</taxon>
        <taxon>Heunggongvirae</taxon>
        <taxon>Uroviricota</taxon>
        <taxon>Caudoviricetes</taxon>
        <taxon>Autographivirales</taxon>
        <taxon>Autotranscriptaviridae</taxon>
        <taxon>Studiervirinae</taxon>
        <taxon>Armandvirus</taxon>
        <taxon>Armandvirus PZLAh152</taxon>
    </lineage>
</organism>
<dbReference type="EMBL" id="MW671054">
    <property type="protein sequence ID" value="QTH79770.1"/>
    <property type="molecule type" value="Genomic_DNA"/>
</dbReference>
<dbReference type="PIRSF" id="PIRSF006639">
    <property type="entry name" value="UCP006639_pph"/>
    <property type="match status" value="1"/>
</dbReference>
<protein>
    <submittedName>
        <fullName evidence="2">Putative nucleotide</fullName>
    </submittedName>
</protein>
<proteinExistence type="predicted"/>